<proteinExistence type="predicted"/>
<protein>
    <submittedName>
        <fullName evidence="6">Uncharacterized protein</fullName>
    </submittedName>
</protein>
<evidence type="ECO:0000313" key="13">
    <source>
        <dbReference type="Proteomes" id="UP000663887"/>
    </source>
</evidence>
<feature type="chain" id="PRO_5035610614" evidence="1">
    <location>
        <begin position="23"/>
        <end position="144"/>
    </location>
</feature>
<sequence length="144" mass="16300">MHTLLNIIVFALFCNIIIQVQSKNKDYLAKFFETKDPADLHESAKQFLLLWRSRQRADGDGHWCCAITPPTTPVFSSTGHLLHYQPLPCPDTHMVCCKGYINVQGQCFSFNDIKDILPAWQALFDAFGSTMTTEQILNAVHQIG</sequence>
<evidence type="ECO:0000313" key="11">
    <source>
        <dbReference type="EMBL" id="CAF4251626.1"/>
    </source>
</evidence>
<organism evidence="6 13">
    <name type="scientific">Rotaria magnacalcarata</name>
    <dbReference type="NCBI Taxonomy" id="392030"/>
    <lineage>
        <taxon>Eukaryota</taxon>
        <taxon>Metazoa</taxon>
        <taxon>Spiralia</taxon>
        <taxon>Gnathifera</taxon>
        <taxon>Rotifera</taxon>
        <taxon>Eurotatoria</taxon>
        <taxon>Bdelloidea</taxon>
        <taxon>Philodinida</taxon>
        <taxon>Philodinidae</taxon>
        <taxon>Rotaria</taxon>
    </lineage>
</organism>
<evidence type="ECO:0000313" key="9">
    <source>
        <dbReference type="EMBL" id="CAF4035282.1"/>
    </source>
</evidence>
<dbReference type="AlphaFoldDB" id="A0A816X9P6"/>
<dbReference type="Proteomes" id="UP000681967">
    <property type="component" value="Unassembled WGS sequence"/>
</dbReference>
<name>A0A816X9P6_9BILA</name>
<evidence type="ECO:0000313" key="6">
    <source>
        <dbReference type="EMBL" id="CAF2144270.1"/>
    </source>
</evidence>
<keyword evidence="1" id="KW-0732">Signal</keyword>
<evidence type="ECO:0000313" key="4">
    <source>
        <dbReference type="EMBL" id="CAF1927587.1"/>
    </source>
</evidence>
<dbReference type="EMBL" id="CAJNRG010012901">
    <property type="protein sequence ID" value="CAF2144270.1"/>
    <property type="molecule type" value="Genomic_DNA"/>
</dbReference>
<dbReference type="Proteomes" id="UP000663824">
    <property type="component" value="Unassembled WGS sequence"/>
</dbReference>
<dbReference type="EMBL" id="CAJOBJ010004384">
    <property type="protein sequence ID" value="CAF3998737.1"/>
    <property type="molecule type" value="Genomic_DNA"/>
</dbReference>
<accession>A0A816X9P6</accession>
<dbReference type="Proteomes" id="UP000663856">
    <property type="component" value="Unassembled WGS sequence"/>
</dbReference>
<dbReference type="EMBL" id="CAJOBI010027116">
    <property type="protein sequence ID" value="CAF4251626.1"/>
    <property type="molecule type" value="Genomic_DNA"/>
</dbReference>
<dbReference type="Proteomes" id="UP000663887">
    <property type="component" value="Unassembled WGS sequence"/>
</dbReference>
<evidence type="ECO:0000313" key="8">
    <source>
        <dbReference type="EMBL" id="CAF3998737.1"/>
    </source>
</evidence>
<gene>
    <name evidence="9" type="ORF">BYL167_LOCUS15565</name>
    <name evidence="2" type="ORF">CJN711_LOCUS8077</name>
    <name evidence="8" type="ORF">GIL414_LOCUS11628</name>
    <name evidence="3" type="ORF">KQP761_LOCUS13059</name>
    <name evidence="4" type="ORF">MBJ925_LOCUS3572</name>
    <name evidence="7" type="ORF">OVN521_LOCUS14695</name>
    <name evidence="11" type="ORF">SMN809_LOCUS24028</name>
    <name evidence="10" type="ORF">UXM345_LOCUS24853</name>
    <name evidence="5" type="ORF">WKI299_LOCUS16541</name>
    <name evidence="6" type="ORF">XDN619_LOCUS27339</name>
</gene>
<evidence type="ECO:0000313" key="7">
    <source>
        <dbReference type="EMBL" id="CAF3994688.1"/>
    </source>
</evidence>
<reference evidence="6" key="1">
    <citation type="submission" date="2021-02" db="EMBL/GenBank/DDBJ databases">
        <authorList>
            <person name="Nowell W R."/>
        </authorList>
    </citation>
    <scope>NUCLEOTIDE SEQUENCE</scope>
</reference>
<dbReference type="Proteomes" id="UP000663834">
    <property type="component" value="Unassembled WGS sequence"/>
</dbReference>
<dbReference type="OrthoDB" id="9970476at2759"/>
<evidence type="ECO:0000313" key="12">
    <source>
        <dbReference type="Proteomes" id="UP000663866"/>
    </source>
</evidence>
<evidence type="ECO:0000313" key="3">
    <source>
        <dbReference type="EMBL" id="CAF1471394.1"/>
    </source>
</evidence>
<dbReference type="Proteomes" id="UP000676336">
    <property type="component" value="Unassembled WGS sequence"/>
</dbReference>
<dbReference type="Proteomes" id="UP000663866">
    <property type="component" value="Unassembled WGS sequence"/>
</dbReference>
<evidence type="ECO:0000256" key="1">
    <source>
        <dbReference type="SAM" id="SignalP"/>
    </source>
</evidence>
<feature type="signal peptide" evidence="1">
    <location>
        <begin position="1"/>
        <end position="22"/>
    </location>
</feature>
<keyword evidence="12" id="KW-1185">Reference proteome</keyword>
<evidence type="ECO:0000313" key="5">
    <source>
        <dbReference type="EMBL" id="CAF2082902.1"/>
    </source>
</evidence>
<dbReference type="EMBL" id="CAJOBG010002257">
    <property type="protein sequence ID" value="CAF3994688.1"/>
    <property type="molecule type" value="Genomic_DNA"/>
</dbReference>
<dbReference type="EMBL" id="CAJNRE010000462">
    <property type="protein sequence ID" value="CAF1927587.1"/>
    <property type="molecule type" value="Genomic_DNA"/>
</dbReference>
<dbReference type="EMBL" id="CAJOBF010004618">
    <property type="protein sequence ID" value="CAF4146187.1"/>
    <property type="molecule type" value="Genomic_DNA"/>
</dbReference>
<dbReference type="EMBL" id="CAJNOW010006027">
    <property type="protein sequence ID" value="CAF1471394.1"/>
    <property type="molecule type" value="Genomic_DNA"/>
</dbReference>
<dbReference type="Proteomes" id="UP000663842">
    <property type="component" value="Unassembled WGS sequence"/>
</dbReference>
<dbReference type="Proteomes" id="UP000681720">
    <property type="component" value="Unassembled WGS sequence"/>
</dbReference>
<dbReference type="Proteomes" id="UP000663855">
    <property type="component" value="Unassembled WGS sequence"/>
</dbReference>
<evidence type="ECO:0000313" key="2">
    <source>
        <dbReference type="EMBL" id="CAF1121080.1"/>
    </source>
</evidence>
<dbReference type="EMBL" id="CAJNRF010006615">
    <property type="protein sequence ID" value="CAF2082902.1"/>
    <property type="molecule type" value="Genomic_DNA"/>
</dbReference>
<dbReference type="EMBL" id="CAJOBH010005776">
    <property type="protein sequence ID" value="CAF4035282.1"/>
    <property type="molecule type" value="Genomic_DNA"/>
</dbReference>
<evidence type="ECO:0000313" key="10">
    <source>
        <dbReference type="EMBL" id="CAF4146187.1"/>
    </source>
</evidence>
<dbReference type="EMBL" id="CAJNOV010002905">
    <property type="protein sequence ID" value="CAF1121080.1"/>
    <property type="molecule type" value="Genomic_DNA"/>
</dbReference>
<comment type="caution">
    <text evidence="6">The sequence shown here is derived from an EMBL/GenBank/DDBJ whole genome shotgun (WGS) entry which is preliminary data.</text>
</comment>